<reference evidence="3" key="1">
    <citation type="submission" date="2022-08" db="EMBL/GenBank/DDBJ databases">
        <authorList>
            <consortium name="DOE Joint Genome Institute"/>
            <person name="Min B."/>
            <person name="Riley R."/>
            <person name="Sierra-Patev S."/>
            <person name="Naranjo-Ortiz M."/>
            <person name="Looney B."/>
            <person name="Konkel Z."/>
            <person name="Slot J.C."/>
            <person name="Sakamoto Y."/>
            <person name="Steenwyk J.L."/>
            <person name="Rokas A."/>
            <person name="Carro J."/>
            <person name="Camarero S."/>
            <person name="Ferreira P."/>
            <person name="Molpeceres G."/>
            <person name="Ruiz-Duenas F.J."/>
            <person name="Serrano A."/>
            <person name="Henrissat B."/>
            <person name="Drula E."/>
            <person name="Hughes K.W."/>
            <person name="Mata J.L."/>
            <person name="Ishikawa N.K."/>
            <person name="Vargas-Isla R."/>
            <person name="Ushijima S."/>
            <person name="Smith C.A."/>
            <person name="Ahrendt S."/>
            <person name="Andreopoulos W."/>
            <person name="He G."/>
            <person name="Labutti K."/>
            <person name="Lipzen A."/>
            <person name="Ng V."/>
            <person name="Sandor L."/>
            <person name="Barry K."/>
            <person name="Martinez A.T."/>
            <person name="Xiao Y."/>
            <person name="Gibbons J.G."/>
            <person name="Terashima K."/>
            <person name="Hibbett D.S."/>
            <person name="Grigoriev I.V."/>
        </authorList>
    </citation>
    <scope>NUCLEOTIDE SEQUENCE</scope>
    <source>
        <strain evidence="3">TFB9207</strain>
    </source>
</reference>
<dbReference type="AlphaFoldDB" id="A0AA38NZ80"/>
<evidence type="ECO:0000313" key="4">
    <source>
        <dbReference type="Proteomes" id="UP001163846"/>
    </source>
</evidence>
<feature type="compositionally biased region" description="Low complexity" evidence="2">
    <location>
        <begin position="89"/>
        <end position="105"/>
    </location>
</feature>
<protein>
    <recommendedName>
        <fullName evidence="5">SAP domain-containing protein</fullName>
    </recommendedName>
</protein>
<keyword evidence="4" id="KW-1185">Reference proteome</keyword>
<evidence type="ECO:0008006" key="5">
    <source>
        <dbReference type="Google" id="ProtNLM"/>
    </source>
</evidence>
<sequence length="384" mass="42824">MPRENFVKEYVTVRKATFKTSTIKSAWKKSGAWPVNRNVFHDDDYAPSIPYSTHASCVPTSYPSIHLLSDDEQSHCDDSSNDEDDQPDLDLNNDNNGGPSSSSSSRLHHVMPRFSPVPSHQFYAIPPTTPTSARGSARRPALLGRKRTYDELEKENDNLWGILERSEANSQMALEQLRDATRKLNAKETRRSKRPKLNVDARCLTSSEGLALSKKQQEEKNIEMQRKSEAQAAREAKDKERQQARQQLSATTAVFTGSLNSKRKEDLKDIAFTLGVAQDGTKDAILTRIREHFNTHAGLSADPRYRGLFGRSHTSTTNSTLNSAASASSSVVSYPSTSQAPVYPSYLPLSPRTNVPVQSHSSTQLPQYSSHFDNSPVTYPYHIP</sequence>
<evidence type="ECO:0000256" key="1">
    <source>
        <dbReference type="SAM" id="Coils"/>
    </source>
</evidence>
<dbReference type="EMBL" id="MU806717">
    <property type="protein sequence ID" value="KAJ3833347.1"/>
    <property type="molecule type" value="Genomic_DNA"/>
</dbReference>
<accession>A0AA38NZ80</accession>
<feature type="non-terminal residue" evidence="3">
    <location>
        <position position="384"/>
    </location>
</feature>
<dbReference type="Proteomes" id="UP001163846">
    <property type="component" value="Unassembled WGS sequence"/>
</dbReference>
<keyword evidence="1" id="KW-0175">Coiled coil</keyword>
<feature type="compositionally biased region" description="Acidic residues" evidence="2">
    <location>
        <begin position="79"/>
        <end position="88"/>
    </location>
</feature>
<name>A0AA38NZ80_9AGAR</name>
<evidence type="ECO:0000313" key="3">
    <source>
        <dbReference type="EMBL" id="KAJ3833347.1"/>
    </source>
</evidence>
<feature type="coiled-coil region" evidence="1">
    <location>
        <begin position="163"/>
        <end position="190"/>
    </location>
</feature>
<gene>
    <name evidence="3" type="ORF">F5878DRAFT_410778</name>
</gene>
<evidence type="ECO:0000256" key="2">
    <source>
        <dbReference type="SAM" id="MobiDB-lite"/>
    </source>
</evidence>
<organism evidence="3 4">
    <name type="scientific">Lentinula raphanica</name>
    <dbReference type="NCBI Taxonomy" id="153919"/>
    <lineage>
        <taxon>Eukaryota</taxon>
        <taxon>Fungi</taxon>
        <taxon>Dikarya</taxon>
        <taxon>Basidiomycota</taxon>
        <taxon>Agaricomycotina</taxon>
        <taxon>Agaricomycetes</taxon>
        <taxon>Agaricomycetidae</taxon>
        <taxon>Agaricales</taxon>
        <taxon>Marasmiineae</taxon>
        <taxon>Omphalotaceae</taxon>
        <taxon>Lentinula</taxon>
    </lineage>
</organism>
<comment type="caution">
    <text evidence="3">The sequence shown here is derived from an EMBL/GenBank/DDBJ whole genome shotgun (WGS) entry which is preliminary data.</text>
</comment>
<proteinExistence type="predicted"/>
<feature type="region of interest" description="Disordered" evidence="2">
    <location>
        <begin position="70"/>
        <end position="142"/>
    </location>
</feature>